<dbReference type="AlphaFoldDB" id="A0A1G7A8W0"/>
<protein>
    <submittedName>
        <fullName evidence="1">Uncharacterized protein</fullName>
    </submittedName>
</protein>
<proteinExistence type="predicted"/>
<sequence>MKSLDSLQAYPIPRLEFIKGDTAEFVTIKTFDYFHKPFSGLALWPLRRGDSTLSEFDWLSPDSLKQFRISKKAFAGFGFIYQMRGYNIPFTDTSGFYELANDLKQINIFINWPEAGALDRGICIISFNGEAVFTIKADGLYGGKKRIYTLQKE</sequence>
<dbReference type="RefSeq" id="WP_090393011.1">
    <property type="nucleotide sequence ID" value="NZ_FMZO01000022.1"/>
</dbReference>
<dbReference type="Proteomes" id="UP000198757">
    <property type="component" value="Unassembled WGS sequence"/>
</dbReference>
<dbReference type="STRING" id="1285928.SAMN04487894_1225"/>
<evidence type="ECO:0000313" key="2">
    <source>
        <dbReference type="Proteomes" id="UP000198757"/>
    </source>
</evidence>
<reference evidence="2" key="1">
    <citation type="submission" date="2016-10" db="EMBL/GenBank/DDBJ databases">
        <authorList>
            <person name="Varghese N."/>
            <person name="Submissions S."/>
        </authorList>
    </citation>
    <scope>NUCLEOTIDE SEQUENCE [LARGE SCALE GENOMIC DNA]</scope>
    <source>
        <strain evidence="2">DSM 25811 / CCM 8410 / LMG 26954 / E90</strain>
    </source>
</reference>
<accession>A0A1G7A8W0</accession>
<evidence type="ECO:0000313" key="1">
    <source>
        <dbReference type="EMBL" id="SDE11211.1"/>
    </source>
</evidence>
<dbReference type="EMBL" id="FMZO01000022">
    <property type="protein sequence ID" value="SDE11211.1"/>
    <property type="molecule type" value="Genomic_DNA"/>
</dbReference>
<gene>
    <name evidence="1" type="ORF">SAMN04487894_1225</name>
</gene>
<organism evidence="1 2">
    <name type="scientific">Niabella drilacis (strain DSM 25811 / CCM 8410 / CCUG 62505 / LMG 26954 / E90)</name>
    <dbReference type="NCBI Taxonomy" id="1285928"/>
    <lineage>
        <taxon>Bacteria</taxon>
        <taxon>Pseudomonadati</taxon>
        <taxon>Bacteroidota</taxon>
        <taxon>Chitinophagia</taxon>
        <taxon>Chitinophagales</taxon>
        <taxon>Chitinophagaceae</taxon>
        <taxon>Niabella</taxon>
    </lineage>
</organism>
<keyword evidence="2" id="KW-1185">Reference proteome</keyword>
<name>A0A1G7A8W0_NIADE</name>